<keyword evidence="1" id="KW-0472">Membrane</keyword>
<name>A0A1B7N2B1_9AGAM</name>
<feature type="transmembrane region" description="Helical" evidence="1">
    <location>
        <begin position="16"/>
        <end position="34"/>
    </location>
</feature>
<sequence length="119" mass="13398">MPWKPFIDKLNSEWEAFTLYSSVILNVNIAFLVVPSLSSAARISNYASTVSSAVCRGRCMLIHADQASFFMMWAALDTRTVLWLHSMTRKTEEGFGTGRDIIASLAKFFVRGSRQRKAN</sequence>
<protein>
    <submittedName>
        <fullName evidence="2">Uncharacterized protein</fullName>
    </submittedName>
</protein>
<keyword evidence="1" id="KW-1133">Transmembrane helix</keyword>
<dbReference type="EMBL" id="KV448269">
    <property type="protein sequence ID" value="OAX38951.1"/>
    <property type="molecule type" value="Genomic_DNA"/>
</dbReference>
<evidence type="ECO:0000313" key="3">
    <source>
        <dbReference type="Proteomes" id="UP000092154"/>
    </source>
</evidence>
<dbReference type="Proteomes" id="UP000092154">
    <property type="component" value="Unassembled WGS sequence"/>
</dbReference>
<evidence type="ECO:0000313" key="2">
    <source>
        <dbReference type="EMBL" id="OAX38951.1"/>
    </source>
</evidence>
<dbReference type="OrthoDB" id="2640747at2759"/>
<dbReference type="InParanoid" id="A0A1B7N2B1"/>
<evidence type="ECO:0000256" key="1">
    <source>
        <dbReference type="SAM" id="Phobius"/>
    </source>
</evidence>
<organism evidence="2 3">
    <name type="scientific">Rhizopogon vinicolor AM-OR11-026</name>
    <dbReference type="NCBI Taxonomy" id="1314800"/>
    <lineage>
        <taxon>Eukaryota</taxon>
        <taxon>Fungi</taxon>
        <taxon>Dikarya</taxon>
        <taxon>Basidiomycota</taxon>
        <taxon>Agaricomycotina</taxon>
        <taxon>Agaricomycetes</taxon>
        <taxon>Agaricomycetidae</taxon>
        <taxon>Boletales</taxon>
        <taxon>Suillineae</taxon>
        <taxon>Rhizopogonaceae</taxon>
        <taxon>Rhizopogon</taxon>
    </lineage>
</organism>
<gene>
    <name evidence="2" type="ORF">K503DRAFT_120713</name>
</gene>
<keyword evidence="1" id="KW-0812">Transmembrane</keyword>
<proteinExistence type="predicted"/>
<accession>A0A1B7N2B1</accession>
<keyword evidence="3" id="KW-1185">Reference proteome</keyword>
<dbReference type="AlphaFoldDB" id="A0A1B7N2B1"/>
<reference evidence="2 3" key="1">
    <citation type="submission" date="2016-06" db="EMBL/GenBank/DDBJ databases">
        <title>Comparative genomics of the ectomycorrhizal sister species Rhizopogon vinicolor and Rhizopogon vesiculosus (Basidiomycota: Boletales) reveals a divergence of the mating type B locus.</title>
        <authorList>
            <consortium name="DOE Joint Genome Institute"/>
            <person name="Mujic A.B."/>
            <person name="Kuo A."/>
            <person name="Tritt A."/>
            <person name="Lipzen A."/>
            <person name="Chen C."/>
            <person name="Johnson J."/>
            <person name="Sharma A."/>
            <person name="Barry K."/>
            <person name="Grigoriev I.V."/>
            <person name="Spatafora J.W."/>
        </authorList>
    </citation>
    <scope>NUCLEOTIDE SEQUENCE [LARGE SCALE GENOMIC DNA]</scope>
    <source>
        <strain evidence="2 3">AM-OR11-026</strain>
    </source>
</reference>